<evidence type="ECO:0008006" key="3">
    <source>
        <dbReference type="Google" id="ProtNLM"/>
    </source>
</evidence>
<dbReference type="EMBL" id="CP042243">
    <property type="protein sequence ID" value="QEK12585.1"/>
    <property type="molecule type" value="Genomic_DNA"/>
</dbReference>
<accession>A0A5C0SDG1</accession>
<dbReference type="Proteomes" id="UP000324646">
    <property type="component" value="Chromosome"/>
</dbReference>
<reference evidence="1 2" key="1">
    <citation type="submission" date="2019-07" db="EMBL/GenBank/DDBJ databases">
        <title>Complete genome of Crassaminicella thermophila SY095.</title>
        <authorList>
            <person name="Li X."/>
        </authorList>
    </citation>
    <scope>NUCLEOTIDE SEQUENCE [LARGE SCALE GENOMIC DNA]</scope>
    <source>
        <strain evidence="1 2">SY095</strain>
    </source>
</reference>
<evidence type="ECO:0000313" key="1">
    <source>
        <dbReference type="EMBL" id="QEK12585.1"/>
    </source>
</evidence>
<protein>
    <recommendedName>
        <fullName evidence="3">HeH/LEM domain-containing protein</fullName>
    </recommendedName>
</protein>
<evidence type="ECO:0000313" key="2">
    <source>
        <dbReference type="Proteomes" id="UP000324646"/>
    </source>
</evidence>
<name>A0A5C0SDG1_CRATE</name>
<keyword evidence="2" id="KW-1185">Reference proteome</keyword>
<dbReference type="AlphaFoldDB" id="A0A5C0SDG1"/>
<dbReference type="RefSeq" id="WP_148809739.1">
    <property type="nucleotide sequence ID" value="NZ_CP042243.1"/>
</dbReference>
<proteinExistence type="predicted"/>
<sequence>MYKVIRVFKDKYTNNIYAIGDSFASDEPDRIKDLLSRKLIEGVSDKDMPSIYSVADEKYYQSMVKKDLIKLLTERGMKFNKRQTKLELIELLLQGGE</sequence>
<organism evidence="1 2">
    <name type="scientific">Crassaminicella thermophila</name>
    <dbReference type="NCBI Taxonomy" id="2599308"/>
    <lineage>
        <taxon>Bacteria</taxon>
        <taxon>Bacillati</taxon>
        <taxon>Bacillota</taxon>
        <taxon>Clostridia</taxon>
        <taxon>Eubacteriales</taxon>
        <taxon>Clostridiaceae</taxon>
        <taxon>Crassaminicella</taxon>
    </lineage>
</organism>
<dbReference type="OrthoDB" id="2300838at2"/>
<dbReference type="KEGG" id="crs:FQB35_09740"/>
<gene>
    <name evidence="1" type="ORF">FQB35_09740</name>
</gene>